<dbReference type="AlphaFoldDB" id="A0ABD1PPT5"/>
<dbReference type="Pfam" id="PF21034">
    <property type="entry name" value="BCAS3_WD40"/>
    <property type="match status" value="1"/>
</dbReference>
<evidence type="ECO:0000313" key="2">
    <source>
        <dbReference type="EMBL" id="KAL2464576.1"/>
    </source>
</evidence>
<dbReference type="PANTHER" id="PTHR13268">
    <property type="entry name" value="BREAST CARCINOMA AMPLIFIED SEQUENCE 3"/>
    <property type="match status" value="1"/>
</dbReference>
<sequence>MPFHMRSESGCHDWSTSYVHLYKLHRGITTAVIQDICFSHDNQWIAIVSSKGTCHIFVISPFGGDTGIQALHSHIQGSILYPDSSPPWWPTSSFALNEKCSSPPPPCTLSVSLVQPLVTGAETIFRTLWVALSPPVRTLQLALLQFATDQFTTNSRAVGEISPSWSGPLPILKNPALNTFCNLLSNWGESTQLLIANSAGFQVKYVHCDSLRLIQSLQTDFSMASNAAFLLDIVALL</sequence>
<dbReference type="SUPFAM" id="SSF82171">
    <property type="entry name" value="DPP6 N-terminal domain-like"/>
    <property type="match status" value="1"/>
</dbReference>
<dbReference type="InterPro" id="IPR048382">
    <property type="entry name" value="BCAS3_WD40"/>
</dbReference>
<name>A0ABD1PPT5_9LAMI</name>
<dbReference type="EMBL" id="JBFOLJ010000018">
    <property type="protein sequence ID" value="KAL2464576.1"/>
    <property type="molecule type" value="Genomic_DNA"/>
</dbReference>
<accession>A0ABD1PPT5</accession>
<dbReference type="InterPro" id="IPR045142">
    <property type="entry name" value="BCAS3-like"/>
</dbReference>
<evidence type="ECO:0000313" key="3">
    <source>
        <dbReference type="Proteomes" id="UP001604277"/>
    </source>
</evidence>
<evidence type="ECO:0000259" key="1">
    <source>
        <dbReference type="Pfam" id="PF21034"/>
    </source>
</evidence>
<proteinExistence type="predicted"/>
<dbReference type="PANTHER" id="PTHR13268:SF0">
    <property type="entry name" value="BCAS3 MICROTUBULE ASSOCIATED CELL MIGRATION FACTOR"/>
    <property type="match status" value="1"/>
</dbReference>
<keyword evidence="3" id="KW-1185">Reference proteome</keyword>
<comment type="caution">
    <text evidence="2">The sequence shown here is derived from an EMBL/GenBank/DDBJ whole genome shotgun (WGS) entry which is preliminary data.</text>
</comment>
<dbReference type="Proteomes" id="UP001604277">
    <property type="component" value="Unassembled WGS sequence"/>
</dbReference>
<reference evidence="3" key="1">
    <citation type="submission" date="2024-07" db="EMBL/GenBank/DDBJ databases">
        <title>Two chromosome-level genome assemblies of Korean endemic species Abeliophyllum distichum and Forsythia ovata (Oleaceae).</title>
        <authorList>
            <person name="Jang H."/>
        </authorList>
    </citation>
    <scope>NUCLEOTIDE SEQUENCE [LARGE SCALE GENOMIC DNA]</scope>
</reference>
<protein>
    <submittedName>
        <fullName evidence="2">BCAS3 domain-containing protein</fullName>
    </submittedName>
</protein>
<gene>
    <name evidence="2" type="ORF">Fot_52532</name>
</gene>
<organism evidence="2 3">
    <name type="scientific">Forsythia ovata</name>
    <dbReference type="NCBI Taxonomy" id="205694"/>
    <lineage>
        <taxon>Eukaryota</taxon>
        <taxon>Viridiplantae</taxon>
        <taxon>Streptophyta</taxon>
        <taxon>Embryophyta</taxon>
        <taxon>Tracheophyta</taxon>
        <taxon>Spermatophyta</taxon>
        <taxon>Magnoliopsida</taxon>
        <taxon>eudicotyledons</taxon>
        <taxon>Gunneridae</taxon>
        <taxon>Pentapetalae</taxon>
        <taxon>asterids</taxon>
        <taxon>lamiids</taxon>
        <taxon>Lamiales</taxon>
        <taxon>Oleaceae</taxon>
        <taxon>Forsythieae</taxon>
        <taxon>Forsythia</taxon>
    </lineage>
</organism>
<feature type="domain" description="BCAS3 WD40" evidence="1">
    <location>
        <begin position="11"/>
        <end position="70"/>
    </location>
</feature>